<dbReference type="GO" id="GO:0003677">
    <property type="term" value="F:DNA binding"/>
    <property type="evidence" value="ECO:0007669"/>
    <property type="project" value="UniProtKB-KW"/>
</dbReference>
<dbReference type="InterPro" id="IPR050707">
    <property type="entry name" value="HTH_MetabolicPath_Reg"/>
</dbReference>
<dbReference type="Pfam" id="PF01614">
    <property type="entry name" value="IclR_C"/>
    <property type="match status" value="1"/>
</dbReference>
<keyword evidence="1" id="KW-0805">Transcription regulation</keyword>
<dbReference type="EMBL" id="BATC01000100">
    <property type="protein sequence ID" value="GAD60647.1"/>
    <property type="molecule type" value="Genomic_DNA"/>
</dbReference>
<feature type="domain" description="HTH iclR-type" evidence="4">
    <location>
        <begin position="15"/>
        <end position="82"/>
    </location>
</feature>
<dbReference type="GO" id="GO:0045892">
    <property type="term" value="P:negative regulation of DNA-templated transcription"/>
    <property type="evidence" value="ECO:0007669"/>
    <property type="project" value="TreeGrafter"/>
</dbReference>
<dbReference type="InterPro" id="IPR029016">
    <property type="entry name" value="GAF-like_dom_sf"/>
</dbReference>
<dbReference type="InterPro" id="IPR036390">
    <property type="entry name" value="WH_DNA-bd_sf"/>
</dbReference>
<dbReference type="PROSITE" id="PS51078">
    <property type="entry name" value="ICLR_ED"/>
    <property type="match status" value="1"/>
</dbReference>
<evidence type="ECO:0000259" key="4">
    <source>
        <dbReference type="PROSITE" id="PS51077"/>
    </source>
</evidence>
<gene>
    <name evidence="6" type="ORF">MBEBAB_2897</name>
</gene>
<dbReference type="InterPro" id="IPR005471">
    <property type="entry name" value="Tscrpt_reg_IclR_N"/>
</dbReference>
<evidence type="ECO:0000256" key="3">
    <source>
        <dbReference type="ARBA" id="ARBA00023163"/>
    </source>
</evidence>
<dbReference type="Gene3D" id="1.10.10.10">
    <property type="entry name" value="Winged helix-like DNA-binding domain superfamily/Winged helix DNA-binding domain"/>
    <property type="match status" value="1"/>
</dbReference>
<evidence type="ECO:0000256" key="1">
    <source>
        <dbReference type="ARBA" id="ARBA00023015"/>
    </source>
</evidence>
<dbReference type="Pfam" id="PF09339">
    <property type="entry name" value="HTH_IclR"/>
    <property type="match status" value="1"/>
</dbReference>
<dbReference type="PANTHER" id="PTHR30136:SF7">
    <property type="entry name" value="HTH-TYPE TRANSCRIPTIONAL REGULATOR KDGR-RELATED"/>
    <property type="match status" value="1"/>
</dbReference>
<dbReference type="SUPFAM" id="SSF46785">
    <property type="entry name" value="Winged helix' DNA-binding domain"/>
    <property type="match status" value="1"/>
</dbReference>
<accession>A0A8E0NDZ3</accession>
<sequence>MPPLEEELGERKYRAPALEKGLDVLELLSSHGRPMTPSQMSVTLKRSVSELFRMIQVLEFRGYIEQSSEGYRLTNRLFTLGMAQAPVKSLVEAALPAMRILAETTVQSCHLVVPSETQIVVVARVESPGDLGYSVRIGYRRNLIEATSGRMFYGLASPAGRARLEEVLRRLHGDAMFRAFAEEADATAVKGYAQRASDFVKGVTDLSAPVMGADGVIATLITPYIEHTTVGCDMATALIHLRRAAAAISADMGSASQA</sequence>
<protein>
    <submittedName>
        <fullName evidence="6">Transcriptional regulator, IclR family</fullName>
    </submittedName>
</protein>
<comment type="caution">
    <text evidence="6">The sequence shown here is derived from an EMBL/GenBank/DDBJ whole genome shotgun (WGS) entry which is preliminary data.</text>
</comment>
<feature type="domain" description="IclR-ED" evidence="5">
    <location>
        <begin position="76"/>
        <end position="254"/>
    </location>
</feature>
<dbReference type="GO" id="GO:0003700">
    <property type="term" value="F:DNA-binding transcription factor activity"/>
    <property type="evidence" value="ECO:0007669"/>
    <property type="project" value="TreeGrafter"/>
</dbReference>
<organism evidence="6 7">
    <name type="scientific">Brevundimonas abyssalis TAR-001</name>
    <dbReference type="NCBI Taxonomy" id="1391729"/>
    <lineage>
        <taxon>Bacteria</taxon>
        <taxon>Pseudomonadati</taxon>
        <taxon>Pseudomonadota</taxon>
        <taxon>Alphaproteobacteria</taxon>
        <taxon>Caulobacterales</taxon>
        <taxon>Caulobacteraceae</taxon>
        <taxon>Brevundimonas</taxon>
    </lineage>
</organism>
<evidence type="ECO:0000256" key="2">
    <source>
        <dbReference type="ARBA" id="ARBA00023125"/>
    </source>
</evidence>
<proteinExistence type="predicted"/>
<keyword evidence="7" id="KW-1185">Reference proteome</keyword>
<dbReference type="SMART" id="SM00346">
    <property type="entry name" value="HTH_ICLR"/>
    <property type="match status" value="1"/>
</dbReference>
<dbReference type="SUPFAM" id="SSF55781">
    <property type="entry name" value="GAF domain-like"/>
    <property type="match status" value="1"/>
</dbReference>
<keyword evidence="2" id="KW-0238">DNA-binding</keyword>
<keyword evidence="3" id="KW-0804">Transcription</keyword>
<dbReference type="Gene3D" id="3.30.450.40">
    <property type="match status" value="1"/>
</dbReference>
<reference evidence="7" key="1">
    <citation type="journal article" date="2013" name="Genome Announc.">
        <title>Draft Genome Sequence of the Dimorphic Prosthecate Bacterium Brevundimonas abyssalis TAR-001T.</title>
        <authorList>
            <person name="Tsubouchi T."/>
            <person name="Nishi S."/>
            <person name="Usui K."/>
            <person name="Shimane Y."/>
            <person name="Takaki Y."/>
            <person name="Maruyama T."/>
            <person name="Hatada Y."/>
        </authorList>
    </citation>
    <scope>NUCLEOTIDE SEQUENCE [LARGE SCALE GENOMIC DNA]</scope>
    <source>
        <strain evidence="7">TAR-001</strain>
    </source>
</reference>
<evidence type="ECO:0000313" key="6">
    <source>
        <dbReference type="EMBL" id="GAD60647.1"/>
    </source>
</evidence>
<dbReference type="Proteomes" id="UP000016569">
    <property type="component" value="Unassembled WGS sequence"/>
</dbReference>
<evidence type="ECO:0000259" key="5">
    <source>
        <dbReference type="PROSITE" id="PS51078"/>
    </source>
</evidence>
<dbReference type="InterPro" id="IPR014757">
    <property type="entry name" value="Tscrpt_reg_IclR_C"/>
</dbReference>
<dbReference type="PROSITE" id="PS51077">
    <property type="entry name" value="HTH_ICLR"/>
    <property type="match status" value="1"/>
</dbReference>
<name>A0A8E0NDZ3_9CAUL</name>
<evidence type="ECO:0000313" key="7">
    <source>
        <dbReference type="Proteomes" id="UP000016569"/>
    </source>
</evidence>
<dbReference type="PANTHER" id="PTHR30136">
    <property type="entry name" value="HELIX-TURN-HELIX TRANSCRIPTIONAL REGULATOR, ICLR FAMILY"/>
    <property type="match status" value="1"/>
</dbReference>
<dbReference type="AlphaFoldDB" id="A0A8E0NDZ3"/>
<dbReference type="InterPro" id="IPR036388">
    <property type="entry name" value="WH-like_DNA-bd_sf"/>
</dbReference>